<reference evidence="2" key="1">
    <citation type="submission" date="2018-12" db="EMBL/GenBank/DDBJ databases">
        <title>Tengunoibacter tsumagoiensis gen. nov., sp. nov., Dictyobacter kobayashii sp. nov., D. alpinus sp. nov., and D. joshuensis sp. nov. and description of Dictyobacteraceae fam. nov. within the order Ktedonobacterales isolated from Tengu-no-mugimeshi.</title>
        <authorList>
            <person name="Wang C.M."/>
            <person name="Zheng Y."/>
            <person name="Sakai Y."/>
            <person name="Toyoda A."/>
            <person name="Minakuchi Y."/>
            <person name="Abe K."/>
            <person name="Yokota A."/>
            <person name="Yabe S."/>
        </authorList>
    </citation>
    <scope>NUCLEOTIDE SEQUENCE [LARGE SCALE GENOMIC DNA]</scope>
    <source>
        <strain evidence="2">Uno11</strain>
    </source>
</reference>
<sequence length="85" mass="9417">MNGISCDASEQLAYHIHAHLSMYINGQPVQVPQNVGIASDQSCIYWLHTHDTSGIIHIESPTQKTYTLGNFTQLWGSVSRTCSIL</sequence>
<dbReference type="EMBL" id="BIFS01000001">
    <property type="protein sequence ID" value="GCE21337.1"/>
    <property type="molecule type" value="Genomic_DNA"/>
</dbReference>
<dbReference type="Proteomes" id="UP000287188">
    <property type="component" value="Unassembled WGS sequence"/>
</dbReference>
<name>A0A402AQE5_9CHLR</name>
<dbReference type="AlphaFoldDB" id="A0A402AQE5"/>
<accession>A0A402AQE5</accession>
<evidence type="ECO:0000313" key="2">
    <source>
        <dbReference type="Proteomes" id="UP000287188"/>
    </source>
</evidence>
<keyword evidence="2" id="KW-1185">Reference proteome</keyword>
<evidence type="ECO:0000313" key="1">
    <source>
        <dbReference type="EMBL" id="GCE21337.1"/>
    </source>
</evidence>
<gene>
    <name evidence="1" type="ORF">KDK_51370</name>
</gene>
<proteinExistence type="predicted"/>
<comment type="caution">
    <text evidence="1">The sequence shown here is derived from an EMBL/GenBank/DDBJ whole genome shotgun (WGS) entry which is preliminary data.</text>
</comment>
<organism evidence="1 2">
    <name type="scientific">Dictyobacter kobayashii</name>
    <dbReference type="NCBI Taxonomy" id="2014872"/>
    <lineage>
        <taxon>Bacteria</taxon>
        <taxon>Bacillati</taxon>
        <taxon>Chloroflexota</taxon>
        <taxon>Ktedonobacteria</taxon>
        <taxon>Ktedonobacterales</taxon>
        <taxon>Dictyobacteraceae</taxon>
        <taxon>Dictyobacter</taxon>
    </lineage>
</organism>
<protein>
    <submittedName>
        <fullName evidence="1">Uncharacterized protein</fullName>
    </submittedName>
</protein>